<dbReference type="PANTHER" id="PTHR42731:SF4">
    <property type="entry name" value="RADICAL SAM DOMAIN PROTEIN"/>
    <property type="match status" value="1"/>
</dbReference>
<proteinExistence type="predicted"/>
<dbReference type="SUPFAM" id="SSF102114">
    <property type="entry name" value="Radical SAM enzymes"/>
    <property type="match status" value="1"/>
</dbReference>
<accession>A0AAX4FSS6</accession>
<protein>
    <submittedName>
        <fullName evidence="2">Radical SAM protein</fullName>
    </submittedName>
</protein>
<dbReference type="Gene3D" id="3.80.30.20">
    <property type="entry name" value="tm_1862 like domain"/>
    <property type="match status" value="1"/>
</dbReference>
<gene>
    <name evidence="2" type="ORF">R6Y96_06285</name>
</gene>
<sequence>MKIPDGDCRIVLTADRTLMSDYHHNEFLGFGACAPPNVLPNWFYKWLFFPPIKTEGGVPVAAPYGLRKIEGELALEGFDAVVVDPDHLGKYLENAKVLSVYVMDPFGLGPASSTFAFFLQKEPFLAEYFRKLMSSKEIKEAKERGLKVILGGPGVWQFKYRPEFARKYGIDCIIEGEGEKVIGKIVRAALNDENLPEYYEVPPEEVPSLEEIPGIIAPSINEFVEIGRGCCRGCRFCNVTLRPLRWYPYEKILKEIEVNRKTGNGVCLHAEDVMLYGSRNTIPDAEKLTRLHEIVSDKCDGIGWSHCSLAAVASSPKLFSQVAEIILQKQSWWGAEVGIETGSAELAKKIMPAKAHPFKVEEWPEVIRTGMGLMHDNMLVPACTLIVGGPEETEDDLIKTIEMMDDLRDIRSLIVPLFFVPMGRFRDEEWFDETEMNSLHQELLLMCLRHDLYWADSLIDLSIGRDWPGKLRTSFYKLFLELVKRRIEREGVEI</sequence>
<dbReference type="EMBL" id="CP137642">
    <property type="protein sequence ID" value="WOX56924.1"/>
    <property type="molecule type" value="Genomic_DNA"/>
</dbReference>
<dbReference type="PANTHER" id="PTHR42731">
    <property type="entry name" value="SLL1084 PROTEIN"/>
    <property type="match status" value="1"/>
</dbReference>
<dbReference type="GO" id="GO:0003824">
    <property type="term" value="F:catalytic activity"/>
    <property type="evidence" value="ECO:0007669"/>
    <property type="project" value="InterPro"/>
</dbReference>
<dbReference type="GeneID" id="85732748"/>
<dbReference type="SFLD" id="SFLDG01082">
    <property type="entry name" value="B12-binding_domain_containing"/>
    <property type="match status" value="1"/>
</dbReference>
<dbReference type="InterPro" id="IPR023404">
    <property type="entry name" value="rSAM_horseshoe"/>
</dbReference>
<name>A0AAX4FSS6_9EURY</name>
<evidence type="ECO:0000259" key="1">
    <source>
        <dbReference type="PROSITE" id="PS51918"/>
    </source>
</evidence>
<dbReference type="AlphaFoldDB" id="A0AAX4FSS6"/>
<dbReference type="InterPro" id="IPR007197">
    <property type="entry name" value="rSAM"/>
</dbReference>
<evidence type="ECO:0000313" key="3">
    <source>
        <dbReference type="Proteomes" id="UP001305652"/>
    </source>
</evidence>
<dbReference type="Pfam" id="PF04055">
    <property type="entry name" value="Radical_SAM"/>
    <property type="match status" value="1"/>
</dbReference>
<dbReference type="InterPro" id="IPR058240">
    <property type="entry name" value="rSAM_sf"/>
</dbReference>
<dbReference type="SMART" id="SM00729">
    <property type="entry name" value="Elp3"/>
    <property type="match status" value="1"/>
</dbReference>
<dbReference type="SFLD" id="SFLDS00029">
    <property type="entry name" value="Radical_SAM"/>
    <property type="match status" value="1"/>
</dbReference>
<dbReference type="Proteomes" id="UP001305652">
    <property type="component" value="Chromosome"/>
</dbReference>
<feature type="domain" description="Radical SAM core" evidence="1">
    <location>
        <begin position="216"/>
        <end position="456"/>
    </location>
</feature>
<dbReference type="CDD" id="cd01335">
    <property type="entry name" value="Radical_SAM"/>
    <property type="match status" value="1"/>
</dbReference>
<dbReference type="RefSeq" id="WP_318620385.1">
    <property type="nucleotide sequence ID" value="NZ_CP137642.1"/>
</dbReference>
<keyword evidence="3" id="KW-1185">Reference proteome</keyword>
<reference evidence="2 3" key="1">
    <citation type="submission" date="2023-10" db="EMBL/GenBank/DDBJ databases">
        <title>The complete genome sequence of Methanoculleus receptaculi DSM 18860.</title>
        <authorList>
            <person name="Lai S.-J."/>
            <person name="You Y.-T."/>
            <person name="Chen S.-C."/>
        </authorList>
    </citation>
    <scope>NUCLEOTIDE SEQUENCE [LARGE SCALE GENOMIC DNA]</scope>
    <source>
        <strain evidence="2 3">DSM 18860</strain>
    </source>
</reference>
<dbReference type="GO" id="GO:0051536">
    <property type="term" value="F:iron-sulfur cluster binding"/>
    <property type="evidence" value="ECO:0007669"/>
    <property type="project" value="InterPro"/>
</dbReference>
<dbReference type="KEGG" id="mrc:R6Y96_06285"/>
<evidence type="ECO:0000313" key="2">
    <source>
        <dbReference type="EMBL" id="WOX56924.1"/>
    </source>
</evidence>
<organism evidence="2 3">
    <name type="scientific">Methanoculleus receptaculi</name>
    <dbReference type="NCBI Taxonomy" id="394967"/>
    <lineage>
        <taxon>Archaea</taxon>
        <taxon>Methanobacteriati</taxon>
        <taxon>Methanobacteriota</taxon>
        <taxon>Stenosarchaea group</taxon>
        <taxon>Methanomicrobia</taxon>
        <taxon>Methanomicrobiales</taxon>
        <taxon>Methanomicrobiaceae</taxon>
        <taxon>Methanoculleus</taxon>
    </lineage>
</organism>
<dbReference type="Gene3D" id="3.40.50.280">
    <property type="entry name" value="Cobalamin-binding domain"/>
    <property type="match status" value="1"/>
</dbReference>
<dbReference type="InterPro" id="IPR006638">
    <property type="entry name" value="Elp3/MiaA/NifB-like_rSAM"/>
</dbReference>
<dbReference type="PROSITE" id="PS51918">
    <property type="entry name" value="RADICAL_SAM"/>
    <property type="match status" value="1"/>
</dbReference>